<keyword evidence="2 6" id="KW-0813">Transport</keyword>
<feature type="transmembrane region" description="Helical" evidence="7">
    <location>
        <begin position="185"/>
        <end position="206"/>
    </location>
</feature>
<comment type="similarity">
    <text evidence="6">Belongs to the MIP/aquaporin (TC 1.A.8) family.</text>
</comment>
<dbReference type="Pfam" id="PF00230">
    <property type="entry name" value="MIP"/>
    <property type="match status" value="1"/>
</dbReference>
<dbReference type="HOGENOM" id="CLU_020019_3_1_1"/>
<evidence type="ECO:0000256" key="2">
    <source>
        <dbReference type="ARBA" id="ARBA00022448"/>
    </source>
</evidence>
<dbReference type="OMA" id="IRAIAYF"/>
<evidence type="ECO:0000256" key="3">
    <source>
        <dbReference type="ARBA" id="ARBA00022692"/>
    </source>
</evidence>
<dbReference type="Gramene" id="ERM94473">
    <property type="protein sequence ID" value="ERM94473"/>
    <property type="gene ID" value="AMTR_s00010p00260950"/>
</dbReference>
<dbReference type="InterPro" id="IPR023271">
    <property type="entry name" value="Aquaporin-like"/>
</dbReference>
<dbReference type="STRING" id="13333.W1NG57"/>
<gene>
    <name evidence="8" type="ORF">AMTR_s00010p00260950</name>
</gene>
<feature type="transmembrane region" description="Helical" evidence="7">
    <location>
        <begin position="155"/>
        <end position="176"/>
    </location>
</feature>
<feature type="transmembrane region" description="Helical" evidence="7">
    <location>
        <begin position="226"/>
        <end position="248"/>
    </location>
</feature>
<evidence type="ECO:0000256" key="6">
    <source>
        <dbReference type="RuleBase" id="RU000477"/>
    </source>
</evidence>
<dbReference type="AlphaFoldDB" id="W1NG57"/>
<sequence>MATAVLDYESQTLPLANIPSTSDIKRRLGFSELYAPTFLRKVVAEMIGTYMLVFATCGAAGLSKNDDQLVSRLGASLVGGLIVAVMIYSIGHISGAHMNPAVTVAFASARHFAWKQVPIFIMAQLSGAIVASYVLKVILDPITEIGITAPSKSPFQALGAEIVTSFVLMFVTSAVATDFKGAGQLAGMACGCAVTITSIFAGPISGGSMNPARTLGPAIAWKTYKAIWVYIVGPLIGTNLGAWSYSLIRDAEKPFRPLP</sequence>
<organism evidence="8 9">
    <name type="scientific">Amborella trichopoda</name>
    <dbReference type="NCBI Taxonomy" id="13333"/>
    <lineage>
        <taxon>Eukaryota</taxon>
        <taxon>Viridiplantae</taxon>
        <taxon>Streptophyta</taxon>
        <taxon>Embryophyta</taxon>
        <taxon>Tracheophyta</taxon>
        <taxon>Spermatophyta</taxon>
        <taxon>Magnoliopsida</taxon>
        <taxon>Amborellales</taxon>
        <taxon>Amborellaceae</taxon>
        <taxon>Amborella</taxon>
    </lineage>
</organism>
<feature type="transmembrane region" description="Helical" evidence="7">
    <location>
        <begin position="112"/>
        <end position="135"/>
    </location>
</feature>
<keyword evidence="4 7" id="KW-1133">Transmembrane helix</keyword>
<dbReference type="InterPro" id="IPR034294">
    <property type="entry name" value="Aquaporin_transptr"/>
</dbReference>
<keyword evidence="5 7" id="KW-0472">Membrane</keyword>
<name>W1NG57_AMBTC</name>
<dbReference type="PANTHER" id="PTHR45724:SF16">
    <property type="entry name" value="AQUAPORIN NIP2-1"/>
    <property type="match status" value="1"/>
</dbReference>
<dbReference type="SUPFAM" id="SSF81338">
    <property type="entry name" value="Aquaporin-like"/>
    <property type="match status" value="1"/>
</dbReference>
<dbReference type="PRINTS" id="PR00783">
    <property type="entry name" value="MINTRINSICP"/>
</dbReference>
<dbReference type="EMBL" id="KI397513">
    <property type="protein sequence ID" value="ERM94473.1"/>
    <property type="molecule type" value="Genomic_DNA"/>
</dbReference>
<keyword evidence="9" id="KW-1185">Reference proteome</keyword>
<evidence type="ECO:0000256" key="5">
    <source>
        <dbReference type="ARBA" id="ARBA00023136"/>
    </source>
</evidence>
<evidence type="ECO:0000313" key="9">
    <source>
        <dbReference type="Proteomes" id="UP000017836"/>
    </source>
</evidence>
<dbReference type="eggNOG" id="KOG0223">
    <property type="taxonomic scope" value="Eukaryota"/>
</dbReference>
<dbReference type="PROSITE" id="PS00221">
    <property type="entry name" value="MIP"/>
    <property type="match status" value="1"/>
</dbReference>
<dbReference type="PANTHER" id="PTHR45724">
    <property type="entry name" value="AQUAPORIN NIP2-1"/>
    <property type="match status" value="1"/>
</dbReference>
<feature type="transmembrane region" description="Helical" evidence="7">
    <location>
        <begin position="69"/>
        <end position="91"/>
    </location>
</feature>
<dbReference type="OrthoDB" id="3222at2759"/>
<dbReference type="GO" id="GO:0015267">
    <property type="term" value="F:channel activity"/>
    <property type="evidence" value="ECO:0007669"/>
    <property type="project" value="InterPro"/>
</dbReference>
<proteinExistence type="inferred from homology"/>
<dbReference type="KEGG" id="atr:18422221"/>
<dbReference type="GO" id="GO:0016020">
    <property type="term" value="C:membrane"/>
    <property type="evidence" value="ECO:0007669"/>
    <property type="project" value="UniProtKB-SubCell"/>
</dbReference>
<dbReference type="InterPro" id="IPR022357">
    <property type="entry name" value="MIP_CS"/>
</dbReference>
<evidence type="ECO:0000313" key="8">
    <source>
        <dbReference type="EMBL" id="ERM94473.1"/>
    </source>
</evidence>
<dbReference type="InterPro" id="IPR000425">
    <property type="entry name" value="MIP"/>
</dbReference>
<accession>W1NG57</accession>
<reference evidence="9" key="1">
    <citation type="journal article" date="2013" name="Science">
        <title>The Amborella genome and the evolution of flowering plants.</title>
        <authorList>
            <consortium name="Amborella Genome Project"/>
        </authorList>
    </citation>
    <scope>NUCLEOTIDE SEQUENCE [LARGE SCALE GENOMIC DNA]</scope>
</reference>
<dbReference type="Proteomes" id="UP000017836">
    <property type="component" value="Unassembled WGS sequence"/>
</dbReference>
<evidence type="ECO:0000256" key="4">
    <source>
        <dbReference type="ARBA" id="ARBA00022989"/>
    </source>
</evidence>
<feature type="transmembrane region" description="Helical" evidence="7">
    <location>
        <begin position="42"/>
        <end position="63"/>
    </location>
</feature>
<dbReference type="Gene3D" id="1.20.1080.10">
    <property type="entry name" value="Glycerol uptake facilitator protein"/>
    <property type="match status" value="1"/>
</dbReference>
<evidence type="ECO:0000256" key="7">
    <source>
        <dbReference type="SAM" id="Phobius"/>
    </source>
</evidence>
<evidence type="ECO:0000256" key="1">
    <source>
        <dbReference type="ARBA" id="ARBA00004141"/>
    </source>
</evidence>
<keyword evidence="3 6" id="KW-0812">Transmembrane</keyword>
<protein>
    <submittedName>
        <fullName evidence="8">Uncharacterized protein</fullName>
    </submittedName>
</protein>
<comment type="subcellular location">
    <subcellularLocation>
        <location evidence="1">Membrane</location>
        <topology evidence="1">Multi-pass membrane protein</topology>
    </subcellularLocation>
</comment>